<dbReference type="CDD" id="cd08493">
    <property type="entry name" value="PBP2_DppA_like"/>
    <property type="match status" value="1"/>
</dbReference>
<evidence type="ECO:0000313" key="5">
    <source>
        <dbReference type="Proteomes" id="UP000018458"/>
    </source>
</evidence>
<dbReference type="GO" id="GO:0043190">
    <property type="term" value="C:ATP-binding cassette (ABC) transporter complex"/>
    <property type="evidence" value="ECO:0007669"/>
    <property type="project" value="InterPro"/>
</dbReference>
<name>E8LH92_SUCHY</name>
<dbReference type="PANTHER" id="PTHR30290:SF38">
    <property type="entry name" value="D,D-DIPEPTIDE-BINDING PERIPLASMIC PROTEIN DDPA-RELATED"/>
    <property type="match status" value="1"/>
</dbReference>
<protein>
    <submittedName>
        <fullName evidence="4">ABC transporter, substrate-binding protein, family 5</fullName>
    </submittedName>
</protein>
<dbReference type="AlphaFoldDB" id="E8LH92"/>
<dbReference type="Pfam" id="PF00496">
    <property type="entry name" value="SBP_bac_5"/>
    <property type="match status" value="1"/>
</dbReference>
<gene>
    <name evidence="4" type="ORF">HMPREF9444_00050</name>
</gene>
<dbReference type="PIRSF" id="PIRSF002741">
    <property type="entry name" value="MppA"/>
    <property type="match status" value="1"/>
</dbReference>
<feature type="domain" description="Solute-binding protein family 5" evidence="3">
    <location>
        <begin position="113"/>
        <end position="476"/>
    </location>
</feature>
<evidence type="ECO:0000259" key="3">
    <source>
        <dbReference type="Pfam" id="PF00496"/>
    </source>
</evidence>
<dbReference type="InterPro" id="IPR039424">
    <property type="entry name" value="SBP_5"/>
</dbReference>
<dbReference type="Gene3D" id="3.40.190.10">
    <property type="entry name" value="Periplasmic binding protein-like II"/>
    <property type="match status" value="1"/>
</dbReference>
<comment type="similarity">
    <text evidence="1">Belongs to the bacterial solute-binding protein 5 family.</text>
</comment>
<dbReference type="Gene3D" id="3.90.76.10">
    <property type="entry name" value="Dipeptide-binding Protein, Domain 1"/>
    <property type="match status" value="1"/>
</dbReference>
<dbReference type="SUPFAM" id="SSF53850">
    <property type="entry name" value="Periplasmic binding protein-like II"/>
    <property type="match status" value="1"/>
</dbReference>
<dbReference type="HOGENOM" id="CLU_017028_7_0_6"/>
<keyword evidence="5" id="KW-1185">Reference proteome</keyword>
<dbReference type="GO" id="GO:0015833">
    <property type="term" value="P:peptide transport"/>
    <property type="evidence" value="ECO:0007669"/>
    <property type="project" value="TreeGrafter"/>
</dbReference>
<accession>E8LH92</accession>
<dbReference type="GO" id="GO:0030288">
    <property type="term" value="C:outer membrane-bounded periplasmic space"/>
    <property type="evidence" value="ECO:0007669"/>
    <property type="project" value="UniProtKB-ARBA"/>
</dbReference>
<keyword evidence="2" id="KW-0732">Signal</keyword>
<dbReference type="PANTHER" id="PTHR30290">
    <property type="entry name" value="PERIPLASMIC BINDING COMPONENT OF ABC TRANSPORTER"/>
    <property type="match status" value="1"/>
</dbReference>
<reference evidence="4 5" key="1">
    <citation type="submission" date="2011-01" db="EMBL/GenBank/DDBJ databases">
        <authorList>
            <person name="Weinstock G."/>
            <person name="Sodergren E."/>
            <person name="Clifton S."/>
            <person name="Fulton L."/>
            <person name="Fulton B."/>
            <person name="Courtney L."/>
            <person name="Fronick C."/>
            <person name="Harrison M."/>
            <person name="Strong C."/>
            <person name="Farmer C."/>
            <person name="Delahaunty K."/>
            <person name="Markovic C."/>
            <person name="Hall O."/>
            <person name="Minx P."/>
            <person name="Tomlinson C."/>
            <person name="Mitreva M."/>
            <person name="Hou S."/>
            <person name="Chen J."/>
            <person name="Wollam A."/>
            <person name="Pepin K.H."/>
            <person name="Johnson M."/>
            <person name="Bhonagiri V."/>
            <person name="Zhang X."/>
            <person name="Suruliraj S."/>
            <person name="Warren W."/>
            <person name="Chinwalla A."/>
            <person name="Mardis E.R."/>
            <person name="Wilson R.K."/>
        </authorList>
    </citation>
    <scope>NUCLEOTIDE SEQUENCE [LARGE SCALE GENOMIC DNA]</scope>
    <source>
        <strain evidence="5">DSM 22608 / JCM 16073 / KCTC 15190 / YIT 12066</strain>
    </source>
</reference>
<dbReference type="InterPro" id="IPR000914">
    <property type="entry name" value="SBP_5_dom"/>
</dbReference>
<organism evidence="4 5">
    <name type="scientific">Succinatimonas hippei (strain DSM 22608 / JCM 16073 / KCTC 15190 / YIT 12066)</name>
    <dbReference type="NCBI Taxonomy" id="762983"/>
    <lineage>
        <taxon>Bacteria</taxon>
        <taxon>Pseudomonadati</taxon>
        <taxon>Pseudomonadota</taxon>
        <taxon>Gammaproteobacteria</taxon>
        <taxon>Aeromonadales</taxon>
        <taxon>Succinivibrionaceae</taxon>
        <taxon>Succinatimonas</taxon>
    </lineage>
</organism>
<sequence length="554" mass="62093">MFLAHKFAFVCLFFSKTYEKILKFLRFLQQELLFMNILTKNRMIAAALAVVFTAGCISSAEAALSRKPQDNIFYATSTDPLGLDPALVDDNDSGKIIGNIYESLLRFKNSNTEVEPQLAESYEISPDGLSYTFKLRQGVKFHDGTPFNAEAVKFNIDRQMPENLVPKMSYAGLVYGDVKSTEVIDEYTVRINLKKPSTPFLHNMAMLYSAPMASPTALKKYNNNLMQNPCGTGPYKFVAWDRGQQVIVTRNEDYWGEKAAVQNIIFRTMPETSARVVALNNGEVDIISGLDANVIKQIEDSGNMIFKTDGMNVNFMFYNINVTKNPITKDKDVRRALSMAINVPEMVATLYKGYATPANTLLPPFVPGYSPDVKQVQYNPQEAAKILKEKGVSTIKILTYTGARFYNPVGGQVLAEAVQSYFDKVGVKAEVLAYDWATYKNKLATAEWDIGFMGWTGDNGDPDNFLNLFASDDPINNNGLWYNDEYRALIAKGVELKDGPERNELYHKAEQIMADEAALLPISHAQVIAAYRPNIKNFSVHQVGMTFFKDVVKE</sequence>
<dbReference type="InterPro" id="IPR030678">
    <property type="entry name" value="Peptide/Ni-bd"/>
</dbReference>
<dbReference type="eggNOG" id="COG0747">
    <property type="taxonomic scope" value="Bacteria"/>
</dbReference>
<dbReference type="EMBL" id="AEVO01000003">
    <property type="protein sequence ID" value="EFY08100.1"/>
    <property type="molecule type" value="Genomic_DNA"/>
</dbReference>
<comment type="caution">
    <text evidence="4">The sequence shown here is derived from an EMBL/GenBank/DDBJ whole genome shotgun (WGS) entry which is preliminary data.</text>
</comment>
<dbReference type="STRING" id="762983.HMPREF9444_00050"/>
<evidence type="ECO:0000313" key="4">
    <source>
        <dbReference type="EMBL" id="EFY08100.1"/>
    </source>
</evidence>
<dbReference type="GO" id="GO:1904680">
    <property type="term" value="F:peptide transmembrane transporter activity"/>
    <property type="evidence" value="ECO:0007669"/>
    <property type="project" value="TreeGrafter"/>
</dbReference>
<evidence type="ECO:0000256" key="1">
    <source>
        <dbReference type="ARBA" id="ARBA00005695"/>
    </source>
</evidence>
<evidence type="ECO:0000256" key="2">
    <source>
        <dbReference type="ARBA" id="ARBA00022729"/>
    </source>
</evidence>
<dbReference type="Proteomes" id="UP000018458">
    <property type="component" value="Unassembled WGS sequence"/>
</dbReference>
<dbReference type="Gene3D" id="3.10.105.10">
    <property type="entry name" value="Dipeptide-binding Protein, Domain 3"/>
    <property type="match status" value="1"/>
</dbReference>
<proteinExistence type="inferred from homology"/>